<dbReference type="AlphaFoldDB" id="A0A427YF60"/>
<proteinExistence type="inferred from homology"/>
<evidence type="ECO:0000256" key="3">
    <source>
        <dbReference type="ARBA" id="ARBA00022448"/>
    </source>
</evidence>
<comment type="caution">
    <text evidence="11">The sequence shown here is derived from an EMBL/GenBank/DDBJ whole genome shotgun (WGS) entry which is preliminary data.</text>
</comment>
<comment type="similarity">
    <text evidence="2 8">Belongs to the major facilitator superfamily. Sugar transporter (TC 2.A.1.1) family.</text>
</comment>
<keyword evidence="4 9" id="KW-0812">Transmembrane</keyword>
<name>A0A427YF60_9TREE</name>
<feature type="transmembrane region" description="Helical" evidence="9">
    <location>
        <begin position="334"/>
        <end position="355"/>
    </location>
</feature>
<keyword evidence="12" id="KW-1185">Reference proteome</keyword>
<comment type="catalytic activity">
    <reaction evidence="7">
        <text>myo-inositol(out) + H(+)(out) = myo-inositol(in) + H(+)(in)</text>
        <dbReference type="Rhea" id="RHEA:60364"/>
        <dbReference type="ChEBI" id="CHEBI:15378"/>
        <dbReference type="ChEBI" id="CHEBI:17268"/>
    </reaction>
</comment>
<dbReference type="Pfam" id="PF00083">
    <property type="entry name" value="Sugar_tr"/>
    <property type="match status" value="1"/>
</dbReference>
<sequence length="552" mass="60862">MSSRDNIEAAPSSAGGMIEMRPVHPDITAATEKHEIEIRDHIDSDMALREGKGEAVHAETYEHQMTLIEAVKMYPEACFWAFVISFCIIMESYDTFLIGNYVALPAFQQAFGEYVEGTGWVLATRWQTALQQAGQLGALVGIFICGPLTNRVGYRWATIIGLVLMNATIFISFFAQSLPVVLIGQLFEGIPWGFFIANAPAYSSEVVPLALRGAATAYVMMCWSLGNMISNGVTYVMNQRTDEWAYRLPFGWQWMFPTPLLILVIFAPESPWWLVRKGRHDEALKSIRRLGSKSAPDPTDVLAMMIRTANIEQQETQGASYRDLLRGTDLRRTLIICGIYMAQNWAGNLIANQAVYFFEQAGISTDFAFALGLISSALQVVGVCMSWVAGAYFGRRTLYLAGTITNAIFALILGIVASVGHSTGASYAQAVLGILISFMMGFILGPVSYTIIAETSSVRLRALSTGVGRAAYYVAEIPTIFLSSWMLNPTGGNLAGKSGYVWFGTATACLIVAYFQLPEMRGRSYRELDILFHRRTSARKFASTEVDLGEDE</sequence>
<feature type="transmembrane region" description="Helical" evidence="9">
    <location>
        <begin position="367"/>
        <end position="390"/>
    </location>
</feature>
<feature type="transmembrane region" description="Helical" evidence="9">
    <location>
        <begin position="156"/>
        <end position="174"/>
    </location>
</feature>
<keyword evidence="5 9" id="KW-1133">Transmembrane helix</keyword>
<dbReference type="InterPro" id="IPR005828">
    <property type="entry name" value="MFS_sugar_transport-like"/>
</dbReference>
<dbReference type="InterPro" id="IPR036259">
    <property type="entry name" value="MFS_trans_sf"/>
</dbReference>
<dbReference type="NCBIfam" id="TIGR00879">
    <property type="entry name" value="SP"/>
    <property type="match status" value="1"/>
</dbReference>
<dbReference type="EMBL" id="RSCD01000013">
    <property type="protein sequence ID" value="RSH89700.1"/>
    <property type="molecule type" value="Genomic_DNA"/>
</dbReference>
<dbReference type="PANTHER" id="PTHR48022">
    <property type="entry name" value="PLASTIDIC GLUCOSE TRANSPORTER 4"/>
    <property type="match status" value="1"/>
</dbReference>
<feature type="domain" description="Major facilitator superfamily (MFS) profile" evidence="10">
    <location>
        <begin position="80"/>
        <end position="521"/>
    </location>
</feature>
<reference evidence="11 12" key="1">
    <citation type="submission" date="2018-11" db="EMBL/GenBank/DDBJ databases">
        <title>Genome sequence of Saitozyma podzolica DSM 27192.</title>
        <authorList>
            <person name="Aliyu H."/>
            <person name="Gorte O."/>
            <person name="Ochsenreither K."/>
        </authorList>
    </citation>
    <scope>NUCLEOTIDE SEQUENCE [LARGE SCALE GENOMIC DNA]</scope>
    <source>
        <strain evidence="11 12">DSM 27192</strain>
    </source>
</reference>
<dbReference type="Proteomes" id="UP000279259">
    <property type="component" value="Unassembled WGS sequence"/>
</dbReference>
<dbReference type="SUPFAM" id="SSF103473">
    <property type="entry name" value="MFS general substrate transporter"/>
    <property type="match status" value="1"/>
</dbReference>
<dbReference type="GO" id="GO:0016020">
    <property type="term" value="C:membrane"/>
    <property type="evidence" value="ECO:0007669"/>
    <property type="project" value="UniProtKB-SubCell"/>
</dbReference>
<dbReference type="PROSITE" id="PS50850">
    <property type="entry name" value="MFS"/>
    <property type="match status" value="1"/>
</dbReference>
<gene>
    <name evidence="11" type="ORF">EHS25_002251</name>
</gene>
<feature type="transmembrane region" description="Helical" evidence="9">
    <location>
        <begin position="250"/>
        <end position="267"/>
    </location>
</feature>
<evidence type="ECO:0000313" key="12">
    <source>
        <dbReference type="Proteomes" id="UP000279259"/>
    </source>
</evidence>
<evidence type="ECO:0000256" key="9">
    <source>
        <dbReference type="SAM" id="Phobius"/>
    </source>
</evidence>
<dbReference type="InterPro" id="IPR050360">
    <property type="entry name" value="MFS_Sugar_Transporters"/>
</dbReference>
<evidence type="ECO:0000256" key="5">
    <source>
        <dbReference type="ARBA" id="ARBA00022989"/>
    </source>
</evidence>
<dbReference type="InterPro" id="IPR005829">
    <property type="entry name" value="Sugar_transporter_CS"/>
</dbReference>
<protein>
    <recommendedName>
        <fullName evidence="10">Major facilitator superfamily (MFS) profile domain-containing protein</fullName>
    </recommendedName>
</protein>
<dbReference type="Gene3D" id="1.20.1250.20">
    <property type="entry name" value="MFS general substrate transporter like domains"/>
    <property type="match status" value="1"/>
</dbReference>
<organism evidence="11 12">
    <name type="scientific">Saitozyma podzolica</name>
    <dbReference type="NCBI Taxonomy" id="1890683"/>
    <lineage>
        <taxon>Eukaryota</taxon>
        <taxon>Fungi</taxon>
        <taxon>Dikarya</taxon>
        <taxon>Basidiomycota</taxon>
        <taxon>Agaricomycotina</taxon>
        <taxon>Tremellomycetes</taxon>
        <taxon>Tremellales</taxon>
        <taxon>Trimorphomycetaceae</taxon>
        <taxon>Saitozyma</taxon>
    </lineage>
</organism>
<dbReference type="GO" id="GO:0005351">
    <property type="term" value="F:carbohydrate:proton symporter activity"/>
    <property type="evidence" value="ECO:0007669"/>
    <property type="project" value="TreeGrafter"/>
</dbReference>
<evidence type="ECO:0000259" key="10">
    <source>
        <dbReference type="PROSITE" id="PS50850"/>
    </source>
</evidence>
<feature type="transmembrane region" description="Helical" evidence="9">
    <location>
        <begin position="209"/>
        <end position="230"/>
    </location>
</feature>
<dbReference type="InterPro" id="IPR003663">
    <property type="entry name" value="Sugar/inositol_transpt"/>
</dbReference>
<feature type="transmembrane region" description="Helical" evidence="9">
    <location>
        <begin position="426"/>
        <end position="449"/>
    </location>
</feature>
<evidence type="ECO:0000256" key="8">
    <source>
        <dbReference type="RuleBase" id="RU003346"/>
    </source>
</evidence>
<feature type="transmembrane region" description="Helical" evidence="9">
    <location>
        <begin position="499"/>
        <end position="517"/>
    </location>
</feature>
<evidence type="ECO:0000256" key="4">
    <source>
        <dbReference type="ARBA" id="ARBA00022692"/>
    </source>
</evidence>
<dbReference type="OrthoDB" id="6612291at2759"/>
<keyword evidence="6 9" id="KW-0472">Membrane</keyword>
<dbReference type="FunFam" id="1.20.1250.20:FF:000078">
    <property type="entry name" value="MFS maltose transporter, putative"/>
    <property type="match status" value="1"/>
</dbReference>
<keyword evidence="3 8" id="KW-0813">Transport</keyword>
<accession>A0A427YF60</accession>
<evidence type="ECO:0000256" key="2">
    <source>
        <dbReference type="ARBA" id="ARBA00010992"/>
    </source>
</evidence>
<evidence type="ECO:0000256" key="7">
    <source>
        <dbReference type="ARBA" id="ARBA00049119"/>
    </source>
</evidence>
<evidence type="ECO:0000256" key="6">
    <source>
        <dbReference type="ARBA" id="ARBA00023136"/>
    </source>
</evidence>
<feature type="transmembrane region" description="Helical" evidence="9">
    <location>
        <begin position="397"/>
        <end position="420"/>
    </location>
</feature>
<evidence type="ECO:0000256" key="1">
    <source>
        <dbReference type="ARBA" id="ARBA00004141"/>
    </source>
</evidence>
<dbReference type="InterPro" id="IPR020846">
    <property type="entry name" value="MFS_dom"/>
</dbReference>
<evidence type="ECO:0000313" key="11">
    <source>
        <dbReference type="EMBL" id="RSH89700.1"/>
    </source>
</evidence>
<comment type="subcellular location">
    <subcellularLocation>
        <location evidence="1">Membrane</location>
        <topology evidence="1">Multi-pass membrane protein</topology>
    </subcellularLocation>
</comment>
<feature type="transmembrane region" description="Helical" evidence="9">
    <location>
        <begin position="470"/>
        <end position="487"/>
    </location>
</feature>
<dbReference type="PANTHER" id="PTHR48022:SF57">
    <property type="entry name" value="MALTOSE TRANSPORTER, PUTATIVE (AFU_ORTHOLOGUE AFUA_4G00150)-RELATED"/>
    <property type="match status" value="1"/>
</dbReference>
<dbReference type="PROSITE" id="PS00217">
    <property type="entry name" value="SUGAR_TRANSPORT_2"/>
    <property type="match status" value="1"/>
</dbReference>